<feature type="domain" description="DUF4396" evidence="2">
    <location>
        <begin position="17"/>
        <end position="148"/>
    </location>
</feature>
<reference evidence="3 4" key="1">
    <citation type="submission" date="2023-11" db="EMBL/GenBank/DDBJ databases">
        <authorList>
            <person name="Xu M."/>
            <person name="Jiang T."/>
        </authorList>
    </citation>
    <scope>NUCLEOTIDE SEQUENCE [LARGE SCALE GENOMIC DNA]</scope>
    <source>
        <strain evidence="3 4">SD</strain>
    </source>
</reference>
<feature type="transmembrane region" description="Helical" evidence="1">
    <location>
        <begin position="119"/>
        <end position="138"/>
    </location>
</feature>
<evidence type="ECO:0000256" key="1">
    <source>
        <dbReference type="SAM" id="Phobius"/>
    </source>
</evidence>
<comment type="caution">
    <text evidence="3">The sequence shown here is derived from an EMBL/GenBank/DDBJ whole genome shotgun (WGS) entry which is preliminary data.</text>
</comment>
<sequence length="156" mass="16425">MDHAMHHDHQDGAALTRTAISATLHCLTGCAIGEVLGMVLATAWGWGDAASIGLAVALAFVFGYALASIPLLRAGLPVRRVVALAFAADTVSILTMEVIDNAIMLSVPGVMDAGLGDLRFWAALAVALFVAFWVTVPVNRWLISRGKGHAVVHAYH</sequence>
<dbReference type="InterPro" id="IPR025509">
    <property type="entry name" value="DUF4396"/>
</dbReference>
<feature type="transmembrane region" description="Helical" evidence="1">
    <location>
        <begin position="20"/>
        <end position="44"/>
    </location>
</feature>
<evidence type="ECO:0000313" key="4">
    <source>
        <dbReference type="Proteomes" id="UP001277761"/>
    </source>
</evidence>
<accession>A0ABU4VEH3</accession>
<protein>
    <submittedName>
        <fullName evidence="3">DUF4396 domain-containing protein</fullName>
    </submittedName>
</protein>
<organism evidence="3 4">
    <name type="scientific">Patulibacter brassicae</name>
    <dbReference type="NCBI Taxonomy" id="1705717"/>
    <lineage>
        <taxon>Bacteria</taxon>
        <taxon>Bacillati</taxon>
        <taxon>Actinomycetota</taxon>
        <taxon>Thermoleophilia</taxon>
        <taxon>Solirubrobacterales</taxon>
        <taxon>Patulibacteraceae</taxon>
        <taxon>Patulibacter</taxon>
    </lineage>
</organism>
<dbReference type="EMBL" id="JAXAVX010000001">
    <property type="protein sequence ID" value="MDX8150201.1"/>
    <property type="molecule type" value="Genomic_DNA"/>
</dbReference>
<evidence type="ECO:0000259" key="2">
    <source>
        <dbReference type="Pfam" id="PF14342"/>
    </source>
</evidence>
<name>A0ABU4VEH3_9ACTN</name>
<dbReference type="RefSeq" id="WP_319952353.1">
    <property type="nucleotide sequence ID" value="NZ_JAXAVX010000001.1"/>
</dbReference>
<dbReference type="Proteomes" id="UP001277761">
    <property type="component" value="Unassembled WGS sequence"/>
</dbReference>
<proteinExistence type="predicted"/>
<gene>
    <name evidence="3" type="ORF">SK069_01220</name>
</gene>
<keyword evidence="1" id="KW-0812">Transmembrane</keyword>
<keyword evidence="1" id="KW-1133">Transmembrane helix</keyword>
<feature type="transmembrane region" description="Helical" evidence="1">
    <location>
        <begin position="81"/>
        <end position="99"/>
    </location>
</feature>
<evidence type="ECO:0000313" key="3">
    <source>
        <dbReference type="EMBL" id="MDX8150201.1"/>
    </source>
</evidence>
<keyword evidence="1" id="KW-0472">Membrane</keyword>
<feature type="transmembrane region" description="Helical" evidence="1">
    <location>
        <begin position="50"/>
        <end position="69"/>
    </location>
</feature>
<keyword evidence="4" id="KW-1185">Reference proteome</keyword>
<dbReference type="Pfam" id="PF14342">
    <property type="entry name" value="DUF4396"/>
    <property type="match status" value="1"/>
</dbReference>